<dbReference type="STRING" id="133383.A0A1R0GUH9"/>
<dbReference type="PANTHER" id="PTHR47219:SF9">
    <property type="entry name" value="GTPASE ACTIVATING PROTEIN AND CENTROSOME-ASSOCIATED, ISOFORM B"/>
    <property type="match status" value="1"/>
</dbReference>
<feature type="compositionally biased region" description="Polar residues" evidence="1">
    <location>
        <begin position="325"/>
        <end position="342"/>
    </location>
</feature>
<comment type="caution">
    <text evidence="3">The sequence shown here is derived from an EMBL/GenBank/DDBJ whole genome shotgun (WGS) entry which is preliminary data.</text>
</comment>
<gene>
    <name evidence="3" type="ORF">AYI68_g5345</name>
</gene>
<dbReference type="PANTHER" id="PTHR47219">
    <property type="entry name" value="RAB GTPASE-ACTIVATING PROTEIN 1-LIKE"/>
    <property type="match status" value="1"/>
</dbReference>
<evidence type="ECO:0000313" key="4">
    <source>
        <dbReference type="Proteomes" id="UP000187455"/>
    </source>
</evidence>
<dbReference type="Gene3D" id="1.10.8.270">
    <property type="entry name" value="putative rabgap domain of human tbc1 domain family member 14 like domains"/>
    <property type="match status" value="1"/>
</dbReference>
<dbReference type="PROSITE" id="PS50086">
    <property type="entry name" value="TBC_RABGAP"/>
    <property type="match status" value="1"/>
</dbReference>
<dbReference type="FunFam" id="1.10.8.270:FF:000016">
    <property type="entry name" value="TBC1 domain family member 2A"/>
    <property type="match status" value="1"/>
</dbReference>
<evidence type="ECO:0000313" key="3">
    <source>
        <dbReference type="EMBL" id="OLY80556.1"/>
    </source>
</evidence>
<reference evidence="3 4" key="1">
    <citation type="journal article" date="2016" name="Mol. Biol. Evol.">
        <title>Genome-Wide Survey of Gut Fungi (Harpellales) Reveals the First Horizontally Transferred Ubiquitin Gene from a Mosquito Host.</title>
        <authorList>
            <person name="Wang Y."/>
            <person name="White M.M."/>
            <person name="Kvist S."/>
            <person name="Moncalvo J.M."/>
        </authorList>
    </citation>
    <scope>NUCLEOTIDE SEQUENCE [LARGE SCALE GENOMIC DNA]</scope>
    <source>
        <strain evidence="3 4">ALG-7-W6</strain>
    </source>
</reference>
<evidence type="ECO:0000259" key="2">
    <source>
        <dbReference type="PROSITE" id="PS50086"/>
    </source>
</evidence>
<dbReference type="SMART" id="SM00164">
    <property type="entry name" value="TBC"/>
    <property type="match status" value="1"/>
</dbReference>
<organism evidence="3 4">
    <name type="scientific">Smittium mucronatum</name>
    <dbReference type="NCBI Taxonomy" id="133383"/>
    <lineage>
        <taxon>Eukaryota</taxon>
        <taxon>Fungi</taxon>
        <taxon>Fungi incertae sedis</taxon>
        <taxon>Zoopagomycota</taxon>
        <taxon>Kickxellomycotina</taxon>
        <taxon>Harpellomycetes</taxon>
        <taxon>Harpellales</taxon>
        <taxon>Legeriomycetaceae</taxon>
        <taxon>Smittium</taxon>
    </lineage>
</organism>
<feature type="domain" description="Rab-GAP TBC" evidence="2">
    <location>
        <begin position="685"/>
        <end position="897"/>
    </location>
</feature>
<dbReference type="OrthoDB" id="159449at2759"/>
<name>A0A1R0GUH9_9FUNG</name>
<keyword evidence="4" id="KW-1185">Reference proteome</keyword>
<proteinExistence type="predicted"/>
<protein>
    <submittedName>
        <fullName evidence="3">TBC1 domain family member 10B</fullName>
    </submittedName>
</protein>
<dbReference type="InterPro" id="IPR050302">
    <property type="entry name" value="Rab_GAP_TBC_domain"/>
</dbReference>
<dbReference type="GO" id="GO:0031267">
    <property type="term" value="F:small GTPase binding"/>
    <property type="evidence" value="ECO:0007669"/>
    <property type="project" value="TreeGrafter"/>
</dbReference>
<dbReference type="EMBL" id="LSSL01003373">
    <property type="protein sequence ID" value="OLY80556.1"/>
    <property type="molecule type" value="Genomic_DNA"/>
</dbReference>
<dbReference type="SUPFAM" id="SSF47923">
    <property type="entry name" value="Ypt/Rab-GAP domain of gyp1p"/>
    <property type="match status" value="2"/>
</dbReference>
<sequence>MNQVKQAKNNLAGVHSSDPNNASPIKYNSSKYTHFEEYEQIRFLENKDFDLKSIDLVEHSKDHSYNKKNDFDASSINVNDETAKFATEFILPEIYSKNSSDEPEIYDTDYIAKFDSPPNINIPPTKNSNTFSNFENSLNYIPLISKVQENENPLDESAIKRSSSSTKIKSSDSKFVPQVSSTEFDSCKSSELQSNITDPNFISDNPVPSPSDLNFNSKRNSNVYSIGKLAYLAKRKSKFRHSSYVFSPAFNKTLENASLVSDYLENQKKAQNYTSEMMQARDKFLESNTQVDLLNMPNYIPNDINYSESSFNSSRNSFISENTSKHNSQSPYGSDKNSQKNSIIPTGLKKSLILKISEFDSSSNQNDSHAENIDYRTSLYLDSKFKELQEGSRDVKLSSLFMGDPEFSANNLLQKDHNISTENHDINQDLLDVNFTGFKIQNTVSNILLRAGLSSVALKMAQSNLKRGTSKHISHSDSKSTRENHGKALKKLSLPAILINEGGSLRSKNSLLYKKETKVINSPNILLSETNNKTQFEGSNETPPISAAFRSIPLENSDSDIDSSSIEIVDRIQKDNPVVDINGQSMNGNHYMTVSEMRAMRLMYVDYVDKYGFLVFLNDKNNSRDAKNNRSLVSMSPNSLSGSNSPTNEKLSEERCIDKWYAILTMFPPESIKKSKKLQRLAQKGFPDPIRAQIYWCLMGVRKNYYRILNGKSFKQEYEHLISMDPNISNFKDDGGSKSGANSYDKLVEIIERDLSRSFPSHALFYDESCGGQDCLRRVLIAYLKYNPEVGYCQGMNLIVGLLMIIGMPEIELFWTLAALLDSHLLNYFTPDLSMIQVHAGVFGLLLHDHNPKLASHLEKTGCEPLMYVTPWFMTVFSMSLPWKSVLRIWDWFIFRGSKVLFRIALGIMDILSNHLLTKCQSLESQLEYILHMPQDLMGPDDLIHSADKVKISSYQIQKYTSQLTQKLKKNI</sequence>
<dbReference type="InterPro" id="IPR035969">
    <property type="entry name" value="Rab-GAP_TBC_sf"/>
</dbReference>
<feature type="region of interest" description="Disordered" evidence="1">
    <location>
        <begin position="317"/>
        <end position="342"/>
    </location>
</feature>
<dbReference type="FunFam" id="1.10.472.80:FF:000008">
    <property type="entry name" value="TBC1 domain family member 10A"/>
    <property type="match status" value="1"/>
</dbReference>
<dbReference type="Pfam" id="PF00566">
    <property type="entry name" value="RabGAP-TBC"/>
    <property type="match status" value="1"/>
</dbReference>
<feature type="compositionally biased region" description="Low complexity" evidence="1">
    <location>
        <begin position="631"/>
        <end position="646"/>
    </location>
</feature>
<accession>A0A1R0GUH9</accession>
<evidence type="ECO:0000256" key="1">
    <source>
        <dbReference type="SAM" id="MobiDB-lite"/>
    </source>
</evidence>
<feature type="region of interest" description="Disordered" evidence="1">
    <location>
        <begin position="1"/>
        <end position="25"/>
    </location>
</feature>
<dbReference type="InterPro" id="IPR000195">
    <property type="entry name" value="Rab-GAP-TBC_dom"/>
</dbReference>
<dbReference type="AlphaFoldDB" id="A0A1R0GUH9"/>
<dbReference type="GO" id="GO:0005096">
    <property type="term" value="F:GTPase activator activity"/>
    <property type="evidence" value="ECO:0007669"/>
    <property type="project" value="TreeGrafter"/>
</dbReference>
<dbReference type="Proteomes" id="UP000187455">
    <property type="component" value="Unassembled WGS sequence"/>
</dbReference>
<feature type="region of interest" description="Disordered" evidence="1">
    <location>
        <begin position="626"/>
        <end position="649"/>
    </location>
</feature>
<dbReference type="Gene3D" id="1.10.472.80">
    <property type="entry name" value="Ypt/Rab-GAP domain of gyp1p, domain 3"/>
    <property type="match status" value="1"/>
</dbReference>